<feature type="transmembrane region" description="Helical" evidence="1">
    <location>
        <begin position="26"/>
        <end position="46"/>
    </location>
</feature>
<dbReference type="NCBIfam" id="NF041384">
    <property type="entry name" value="YHS_seleno_dom"/>
    <property type="match status" value="1"/>
</dbReference>
<keyword evidence="1" id="KW-0472">Membrane</keyword>
<dbReference type="AlphaFoldDB" id="D7G5N6"/>
<evidence type="ECO:0000313" key="2">
    <source>
        <dbReference type="EMBL" id="CBJ27333.1"/>
    </source>
</evidence>
<evidence type="ECO:0008006" key="4">
    <source>
        <dbReference type="Google" id="ProtNLM"/>
    </source>
</evidence>
<accession>D7G5N6</accession>
<name>D7G5N6_ECTSI</name>
<evidence type="ECO:0000313" key="3">
    <source>
        <dbReference type="Proteomes" id="UP000002630"/>
    </source>
</evidence>
<keyword evidence="3" id="KW-1185">Reference proteome</keyword>
<dbReference type="EMBL" id="FN648894">
    <property type="protein sequence ID" value="CBJ27333.1"/>
    <property type="molecule type" value="Genomic_DNA"/>
</dbReference>
<sequence>MPHDESSGLLGGKVDRDRQGAVRRRGVAGPVIALLLAIGVFVAATAPGRLVSVKKEENRQELLAVSDSQTTTWECGTSTEPVLNGADVVSYFSLKEGEAAMYGFEEYPVKYNGYTFLFASAQNKALFEASPLDYIPAWGGFCAYGIAAEDWWTVSTLGPPSDPNSWLITDDNVLRIFRSEVPKAYFMEDIPGNIATGNRIWTGWWGEGTLPGADDTGSAMNTACLCNIEICLDQ</sequence>
<keyword evidence="1" id="KW-0812">Transmembrane</keyword>
<dbReference type="EMBL" id="FN649751">
    <property type="protein sequence ID" value="CBJ27333.1"/>
    <property type="molecule type" value="Genomic_DNA"/>
</dbReference>
<keyword evidence="1" id="KW-1133">Transmembrane helix</keyword>
<dbReference type="Proteomes" id="UP000002630">
    <property type="component" value="Linkage Group LG26"/>
</dbReference>
<dbReference type="OrthoDB" id="10398404at2759"/>
<organism evidence="2 3">
    <name type="scientific">Ectocarpus siliculosus</name>
    <name type="common">Brown alga</name>
    <name type="synonym">Conferva siliculosa</name>
    <dbReference type="NCBI Taxonomy" id="2880"/>
    <lineage>
        <taxon>Eukaryota</taxon>
        <taxon>Sar</taxon>
        <taxon>Stramenopiles</taxon>
        <taxon>Ochrophyta</taxon>
        <taxon>PX clade</taxon>
        <taxon>Phaeophyceae</taxon>
        <taxon>Ectocarpales</taxon>
        <taxon>Ectocarpaceae</taxon>
        <taxon>Ectocarpus</taxon>
    </lineage>
</organism>
<proteinExistence type="predicted"/>
<gene>
    <name evidence="2" type="ORF">Esi_0067_0001</name>
</gene>
<reference evidence="2 3" key="1">
    <citation type="journal article" date="2010" name="Nature">
        <title>The Ectocarpus genome and the independent evolution of multicellularity in brown algae.</title>
        <authorList>
            <person name="Cock J.M."/>
            <person name="Sterck L."/>
            <person name="Rouze P."/>
            <person name="Scornet D."/>
            <person name="Allen A.E."/>
            <person name="Amoutzias G."/>
            <person name="Anthouard V."/>
            <person name="Artiguenave F."/>
            <person name="Aury J.M."/>
            <person name="Badger J.H."/>
            <person name="Beszteri B."/>
            <person name="Billiau K."/>
            <person name="Bonnet E."/>
            <person name="Bothwell J.H."/>
            <person name="Bowler C."/>
            <person name="Boyen C."/>
            <person name="Brownlee C."/>
            <person name="Carrano C.J."/>
            <person name="Charrier B."/>
            <person name="Cho G.Y."/>
            <person name="Coelho S.M."/>
            <person name="Collen J."/>
            <person name="Corre E."/>
            <person name="Da Silva C."/>
            <person name="Delage L."/>
            <person name="Delaroque N."/>
            <person name="Dittami S.M."/>
            <person name="Doulbeau S."/>
            <person name="Elias M."/>
            <person name="Farnham G."/>
            <person name="Gachon C.M."/>
            <person name="Gschloessl B."/>
            <person name="Heesch S."/>
            <person name="Jabbari K."/>
            <person name="Jubin C."/>
            <person name="Kawai H."/>
            <person name="Kimura K."/>
            <person name="Kloareg B."/>
            <person name="Kupper F.C."/>
            <person name="Lang D."/>
            <person name="Le Bail A."/>
            <person name="Leblanc C."/>
            <person name="Lerouge P."/>
            <person name="Lohr M."/>
            <person name="Lopez P.J."/>
            <person name="Martens C."/>
            <person name="Maumus F."/>
            <person name="Michel G."/>
            <person name="Miranda-Saavedra D."/>
            <person name="Morales J."/>
            <person name="Moreau H."/>
            <person name="Motomura T."/>
            <person name="Nagasato C."/>
            <person name="Napoli C.A."/>
            <person name="Nelson D.R."/>
            <person name="Nyvall-Collen P."/>
            <person name="Peters A.F."/>
            <person name="Pommier C."/>
            <person name="Potin P."/>
            <person name="Poulain J."/>
            <person name="Quesneville H."/>
            <person name="Read B."/>
            <person name="Rensing S.A."/>
            <person name="Ritter A."/>
            <person name="Rousvoal S."/>
            <person name="Samanta M."/>
            <person name="Samson G."/>
            <person name="Schroeder D.C."/>
            <person name="Segurens B."/>
            <person name="Strittmatter M."/>
            <person name="Tonon T."/>
            <person name="Tregear J.W."/>
            <person name="Valentin K."/>
            <person name="von Dassow P."/>
            <person name="Yamagishi T."/>
            <person name="Van de Peer Y."/>
            <person name="Wincker P."/>
        </authorList>
    </citation>
    <scope>NUCLEOTIDE SEQUENCE [LARGE SCALE GENOMIC DNA]</scope>
    <source>
        <strain evidence="3">Ec32 / CCAP1310/4</strain>
    </source>
</reference>
<evidence type="ECO:0000256" key="1">
    <source>
        <dbReference type="SAM" id="Phobius"/>
    </source>
</evidence>
<dbReference type="eggNOG" id="ENOG502SU9E">
    <property type="taxonomic scope" value="Eukaryota"/>
</dbReference>
<protein>
    <recommendedName>
        <fullName evidence="4">YHS domain-containing protein</fullName>
    </recommendedName>
</protein>
<dbReference type="InParanoid" id="D7G5N6"/>